<sequence>MRISKKYPKGTSIKSKNNDLKIKFLHEIVVLRRSPNKKPLYRGFPESNKKAPGLGAFKYWFGFSFLILS</sequence>
<reference evidence="1" key="1">
    <citation type="submission" date="2012-10" db="EMBL/GenBank/DDBJ databases">
        <authorList>
            <person name="Harkins D.M."/>
            <person name="Durkin A.S."/>
            <person name="Brinkac L.M."/>
            <person name="Haft D.H."/>
            <person name="Selengut J.D."/>
            <person name="Sanka R."/>
            <person name="DePew J."/>
            <person name="Purushe J."/>
            <person name="Matthias M.A."/>
            <person name="Vinetz J.M."/>
            <person name="Sutton G.G."/>
            <person name="Nierman W.C."/>
            <person name="Fouts D.E."/>
        </authorList>
    </citation>
    <scope>NUCLEOTIDE SEQUENCE [LARGE SCALE GENOMIC DNA]</scope>
    <source>
        <strain evidence="1">MOR084</strain>
    </source>
</reference>
<dbReference type="RefSeq" id="WP_004483098.1">
    <property type="nucleotide sequence ID" value="NZ_AHON02000016.1"/>
</dbReference>
<dbReference type="AlphaFoldDB" id="A0A0E2BJ26"/>
<comment type="caution">
    <text evidence="1">The sequence shown here is derived from an EMBL/GenBank/DDBJ whole genome shotgun (WGS) entry which is preliminary data.</text>
</comment>
<keyword evidence="2" id="KW-1185">Reference proteome</keyword>
<dbReference type="EMBL" id="AHON02000016">
    <property type="protein sequence ID" value="EKO35190.1"/>
    <property type="molecule type" value="Genomic_DNA"/>
</dbReference>
<organism evidence="1 2">
    <name type="scientific">Leptospira santarosai str. MOR084</name>
    <dbReference type="NCBI Taxonomy" id="1049984"/>
    <lineage>
        <taxon>Bacteria</taxon>
        <taxon>Pseudomonadati</taxon>
        <taxon>Spirochaetota</taxon>
        <taxon>Spirochaetia</taxon>
        <taxon>Leptospirales</taxon>
        <taxon>Leptospiraceae</taxon>
        <taxon>Leptospira</taxon>
    </lineage>
</organism>
<name>A0A0E2BJ26_9LEPT</name>
<accession>A0A0E2BJ26</accession>
<gene>
    <name evidence="1" type="ORF">LEP1GSC179_2921</name>
</gene>
<evidence type="ECO:0000313" key="1">
    <source>
        <dbReference type="EMBL" id="EKO35190.1"/>
    </source>
</evidence>
<dbReference type="Proteomes" id="UP000006329">
    <property type="component" value="Unassembled WGS sequence"/>
</dbReference>
<protein>
    <submittedName>
        <fullName evidence="1">Uncharacterized protein</fullName>
    </submittedName>
</protein>
<proteinExistence type="predicted"/>
<evidence type="ECO:0000313" key="2">
    <source>
        <dbReference type="Proteomes" id="UP000006329"/>
    </source>
</evidence>